<feature type="region of interest" description="Disordered" evidence="1">
    <location>
        <begin position="45"/>
        <end position="84"/>
    </location>
</feature>
<organism evidence="2 3">
    <name type="scientific">Taxus chinensis</name>
    <name type="common">Chinese yew</name>
    <name type="synonym">Taxus wallichiana var. chinensis</name>
    <dbReference type="NCBI Taxonomy" id="29808"/>
    <lineage>
        <taxon>Eukaryota</taxon>
        <taxon>Viridiplantae</taxon>
        <taxon>Streptophyta</taxon>
        <taxon>Embryophyta</taxon>
        <taxon>Tracheophyta</taxon>
        <taxon>Spermatophyta</taxon>
        <taxon>Pinopsida</taxon>
        <taxon>Pinidae</taxon>
        <taxon>Conifers II</taxon>
        <taxon>Cupressales</taxon>
        <taxon>Taxaceae</taxon>
        <taxon>Taxus</taxon>
    </lineage>
</organism>
<name>A0AA38GE67_TAXCH</name>
<gene>
    <name evidence="2" type="ORF">KI387_016233</name>
</gene>
<feature type="non-terminal residue" evidence="2">
    <location>
        <position position="84"/>
    </location>
</feature>
<comment type="caution">
    <text evidence="2">The sequence shown here is derived from an EMBL/GenBank/DDBJ whole genome shotgun (WGS) entry which is preliminary data.</text>
</comment>
<evidence type="ECO:0000313" key="2">
    <source>
        <dbReference type="EMBL" id="KAH9321594.1"/>
    </source>
</evidence>
<evidence type="ECO:0000256" key="1">
    <source>
        <dbReference type="SAM" id="MobiDB-lite"/>
    </source>
</evidence>
<evidence type="ECO:0000313" key="3">
    <source>
        <dbReference type="Proteomes" id="UP000824469"/>
    </source>
</evidence>
<dbReference type="EMBL" id="JAHRHJ020000003">
    <property type="protein sequence ID" value="KAH9321594.1"/>
    <property type="molecule type" value="Genomic_DNA"/>
</dbReference>
<protein>
    <submittedName>
        <fullName evidence="2">Uncharacterized protein</fullName>
    </submittedName>
</protein>
<keyword evidence="3" id="KW-1185">Reference proteome</keyword>
<dbReference type="AlphaFoldDB" id="A0AA38GE67"/>
<proteinExistence type="predicted"/>
<dbReference type="Proteomes" id="UP000824469">
    <property type="component" value="Unassembled WGS sequence"/>
</dbReference>
<sequence length="84" mass="9323">MVITRRGDENNPPLSGEATTTHKVDEILVALLDTQDYLAILEQKVMGNEEEEDTDNNNQPPPMDNTNIGNLGFDNNNAKNINLN</sequence>
<feature type="compositionally biased region" description="Polar residues" evidence="1">
    <location>
        <begin position="64"/>
        <end position="84"/>
    </location>
</feature>
<accession>A0AA38GE67</accession>
<reference evidence="2 3" key="1">
    <citation type="journal article" date="2021" name="Nat. Plants">
        <title>The Taxus genome provides insights into paclitaxel biosynthesis.</title>
        <authorList>
            <person name="Xiong X."/>
            <person name="Gou J."/>
            <person name="Liao Q."/>
            <person name="Li Y."/>
            <person name="Zhou Q."/>
            <person name="Bi G."/>
            <person name="Li C."/>
            <person name="Du R."/>
            <person name="Wang X."/>
            <person name="Sun T."/>
            <person name="Guo L."/>
            <person name="Liang H."/>
            <person name="Lu P."/>
            <person name="Wu Y."/>
            <person name="Zhang Z."/>
            <person name="Ro D.K."/>
            <person name="Shang Y."/>
            <person name="Huang S."/>
            <person name="Yan J."/>
        </authorList>
    </citation>
    <scope>NUCLEOTIDE SEQUENCE [LARGE SCALE GENOMIC DNA]</scope>
    <source>
        <strain evidence="2">Ta-2019</strain>
    </source>
</reference>